<reference evidence="1 2" key="1">
    <citation type="submission" date="2018-06" db="EMBL/GenBank/DDBJ databases">
        <authorList>
            <consortium name="Pathogen Informatics"/>
            <person name="Doyle S."/>
        </authorList>
    </citation>
    <scope>NUCLEOTIDE SEQUENCE [LARGE SCALE GENOMIC DNA]</scope>
    <source>
        <strain evidence="1 2">NCTC12000</strain>
    </source>
</reference>
<evidence type="ECO:0000313" key="1">
    <source>
        <dbReference type="EMBL" id="STX80538.1"/>
    </source>
</evidence>
<protein>
    <submittedName>
        <fullName evidence="1">Uncharacterized protein</fullName>
    </submittedName>
</protein>
<sequence>MNNEHKIEKIYEILNNESIKSSNLYDNKPLWKDLSFKIEKPIFPQKDIKQPSNKK</sequence>
<organism evidence="1 2">
    <name type="scientific">Legionella pneumophila</name>
    <dbReference type="NCBI Taxonomy" id="446"/>
    <lineage>
        <taxon>Bacteria</taxon>
        <taxon>Pseudomonadati</taxon>
        <taxon>Pseudomonadota</taxon>
        <taxon>Gammaproteobacteria</taxon>
        <taxon>Legionellales</taxon>
        <taxon>Legionellaceae</taxon>
        <taxon>Legionella</taxon>
    </lineage>
</organism>
<name>A0A378K6H9_LEGPN</name>
<dbReference type="AlphaFoldDB" id="A0A378K6H9"/>
<evidence type="ECO:0000313" key="2">
    <source>
        <dbReference type="Proteomes" id="UP000254631"/>
    </source>
</evidence>
<gene>
    <name evidence="1" type="ORF">NCTC12000_02554</name>
</gene>
<accession>A0A378K6H9</accession>
<proteinExistence type="predicted"/>
<dbReference type="Proteomes" id="UP000254631">
    <property type="component" value="Unassembled WGS sequence"/>
</dbReference>
<dbReference type="EMBL" id="UGOL01000001">
    <property type="protein sequence ID" value="STX80538.1"/>
    <property type="molecule type" value="Genomic_DNA"/>
</dbReference>
<dbReference type="RefSeq" id="WP_154219827.1">
    <property type="nucleotide sequence ID" value="NZ_CAXYJC010000002.1"/>
</dbReference>